<dbReference type="AlphaFoldDB" id="A0A7X4H8G9"/>
<dbReference type="GO" id="GO:0016020">
    <property type="term" value="C:membrane"/>
    <property type="evidence" value="ECO:0007669"/>
    <property type="project" value="TreeGrafter"/>
</dbReference>
<organism evidence="3 4">
    <name type="scientific">Pseudoduganella aquatica</name>
    <dbReference type="NCBI Taxonomy" id="2660641"/>
    <lineage>
        <taxon>Bacteria</taxon>
        <taxon>Pseudomonadati</taxon>
        <taxon>Pseudomonadota</taxon>
        <taxon>Betaproteobacteria</taxon>
        <taxon>Burkholderiales</taxon>
        <taxon>Oxalobacteraceae</taxon>
        <taxon>Telluria group</taxon>
        <taxon>Pseudoduganella</taxon>
    </lineage>
</organism>
<dbReference type="Gene3D" id="3.40.50.720">
    <property type="entry name" value="NAD(P)-binding Rossmann-like Domain"/>
    <property type="match status" value="1"/>
</dbReference>
<evidence type="ECO:0000313" key="4">
    <source>
        <dbReference type="Proteomes" id="UP000450676"/>
    </source>
</evidence>
<dbReference type="RefSeq" id="WP_161070577.1">
    <property type="nucleotide sequence ID" value="NZ_WWCU01000002.1"/>
</dbReference>
<keyword evidence="4" id="KW-1185">Reference proteome</keyword>
<dbReference type="EMBL" id="WWCU01000002">
    <property type="protein sequence ID" value="MYN06188.1"/>
    <property type="molecule type" value="Genomic_DNA"/>
</dbReference>
<accession>A0A7X4H8G9</accession>
<gene>
    <name evidence="3" type="ORF">GTP77_02430</name>
</gene>
<dbReference type="PANTHER" id="PTHR44196:SF1">
    <property type="entry name" value="DEHYDROGENASE_REDUCTASE SDR FAMILY MEMBER 7B"/>
    <property type="match status" value="1"/>
</dbReference>
<dbReference type="PRINTS" id="PR00081">
    <property type="entry name" value="GDHRDH"/>
</dbReference>
<sequence>MALNKPISDWQGRCVWIIGASSGIGEATARLLLERGAQVVLSARRADSLGALCAGQPRAMPVPLDITDAASVHRARSAIQAHGWRIDLVLVVAGGYHPMRADSFNLEQANRLLDLNLRGVYNCLDAVLPELLKQGAGGIGVVASVAGYGGLPKALAYGPTKAALLNLTETLYLDLAPRGIGVYQINPGFVATSLTAGNDFAMPALMTPEAAAQALVRGLERGDFHIHFPRRFSNSLRLLRLLPYGAYFWLVRKVTGL</sequence>
<keyword evidence="2" id="KW-0560">Oxidoreductase</keyword>
<evidence type="ECO:0000313" key="3">
    <source>
        <dbReference type="EMBL" id="MYN06188.1"/>
    </source>
</evidence>
<evidence type="ECO:0000256" key="2">
    <source>
        <dbReference type="ARBA" id="ARBA00023002"/>
    </source>
</evidence>
<dbReference type="GO" id="GO:0016491">
    <property type="term" value="F:oxidoreductase activity"/>
    <property type="evidence" value="ECO:0007669"/>
    <property type="project" value="UniProtKB-KW"/>
</dbReference>
<comment type="caution">
    <text evidence="3">The sequence shown here is derived from an EMBL/GenBank/DDBJ whole genome shotgun (WGS) entry which is preliminary data.</text>
</comment>
<dbReference type="Proteomes" id="UP000450676">
    <property type="component" value="Unassembled WGS sequence"/>
</dbReference>
<protein>
    <submittedName>
        <fullName evidence="3">SDR family NAD(P)-dependent oxidoreductase</fullName>
    </submittedName>
</protein>
<dbReference type="Pfam" id="PF00106">
    <property type="entry name" value="adh_short"/>
    <property type="match status" value="1"/>
</dbReference>
<dbReference type="SUPFAM" id="SSF51735">
    <property type="entry name" value="NAD(P)-binding Rossmann-fold domains"/>
    <property type="match status" value="1"/>
</dbReference>
<evidence type="ECO:0000256" key="1">
    <source>
        <dbReference type="ARBA" id="ARBA00006484"/>
    </source>
</evidence>
<reference evidence="3 4" key="1">
    <citation type="submission" date="2019-12" db="EMBL/GenBank/DDBJ databases">
        <title>Novel species isolated from a subtropical stream in China.</title>
        <authorList>
            <person name="Lu H."/>
        </authorList>
    </citation>
    <scope>NUCLEOTIDE SEQUENCE [LARGE SCALE GENOMIC DNA]</scope>
    <source>
        <strain evidence="3 4">FT127W</strain>
    </source>
</reference>
<comment type="similarity">
    <text evidence="1">Belongs to the short-chain dehydrogenases/reductases (SDR) family.</text>
</comment>
<dbReference type="InterPro" id="IPR036291">
    <property type="entry name" value="NAD(P)-bd_dom_sf"/>
</dbReference>
<proteinExistence type="inferred from homology"/>
<dbReference type="PANTHER" id="PTHR44196">
    <property type="entry name" value="DEHYDROGENASE/REDUCTASE SDR FAMILY MEMBER 7B"/>
    <property type="match status" value="1"/>
</dbReference>
<name>A0A7X4H8G9_9BURK</name>
<dbReference type="InterPro" id="IPR002347">
    <property type="entry name" value="SDR_fam"/>
</dbReference>